<dbReference type="InterPro" id="IPR017981">
    <property type="entry name" value="GPCR_2-like_7TM"/>
</dbReference>
<dbReference type="EMBL" id="JABSTR010000001">
    <property type="protein sequence ID" value="KAH9361188.1"/>
    <property type="molecule type" value="Genomic_DNA"/>
</dbReference>
<keyword evidence="2 5" id="KW-0812">Transmembrane</keyword>
<dbReference type="PANTHER" id="PTHR45620:SF42">
    <property type="entry name" value="G-PROTEIN COUPLED RECEPTOR SEB-2"/>
    <property type="match status" value="1"/>
</dbReference>
<dbReference type="GO" id="GO:0005886">
    <property type="term" value="C:plasma membrane"/>
    <property type="evidence" value="ECO:0007669"/>
    <property type="project" value="TreeGrafter"/>
</dbReference>
<evidence type="ECO:0000313" key="7">
    <source>
        <dbReference type="EMBL" id="KAH9361188.1"/>
    </source>
</evidence>
<proteinExistence type="predicted"/>
<evidence type="ECO:0000256" key="4">
    <source>
        <dbReference type="ARBA" id="ARBA00023136"/>
    </source>
</evidence>
<evidence type="ECO:0000256" key="1">
    <source>
        <dbReference type="ARBA" id="ARBA00004141"/>
    </source>
</evidence>
<dbReference type="GO" id="GO:0007188">
    <property type="term" value="P:adenylate cyclase-modulating G protein-coupled receptor signaling pathway"/>
    <property type="evidence" value="ECO:0007669"/>
    <property type="project" value="TreeGrafter"/>
</dbReference>
<dbReference type="InterPro" id="IPR000832">
    <property type="entry name" value="GPCR_2_secretin-like"/>
</dbReference>
<feature type="domain" description="G-protein coupled receptors family 2 profile 2" evidence="6">
    <location>
        <begin position="1"/>
        <end position="61"/>
    </location>
</feature>
<evidence type="ECO:0000256" key="3">
    <source>
        <dbReference type="ARBA" id="ARBA00022989"/>
    </source>
</evidence>
<gene>
    <name evidence="7" type="ORF">HPB48_001546</name>
</gene>
<reference evidence="7 8" key="1">
    <citation type="journal article" date="2020" name="Cell">
        <title>Large-Scale Comparative Analyses of Tick Genomes Elucidate Their Genetic Diversity and Vector Capacities.</title>
        <authorList>
            <consortium name="Tick Genome and Microbiome Consortium (TIGMIC)"/>
            <person name="Jia N."/>
            <person name="Wang J."/>
            <person name="Shi W."/>
            <person name="Du L."/>
            <person name="Sun Y."/>
            <person name="Zhan W."/>
            <person name="Jiang J.F."/>
            <person name="Wang Q."/>
            <person name="Zhang B."/>
            <person name="Ji P."/>
            <person name="Bell-Sakyi L."/>
            <person name="Cui X.M."/>
            <person name="Yuan T.T."/>
            <person name="Jiang B.G."/>
            <person name="Yang W.F."/>
            <person name="Lam T.T."/>
            <person name="Chang Q.C."/>
            <person name="Ding S.J."/>
            <person name="Wang X.J."/>
            <person name="Zhu J.G."/>
            <person name="Ruan X.D."/>
            <person name="Zhao L."/>
            <person name="Wei J.T."/>
            <person name="Ye R.Z."/>
            <person name="Que T.C."/>
            <person name="Du C.H."/>
            <person name="Zhou Y.H."/>
            <person name="Cheng J.X."/>
            <person name="Dai P.F."/>
            <person name="Guo W.B."/>
            <person name="Han X.H."/>
            <person name="Huang E.J."/>
            <person name="Li L.F."/>
            <person name="Wei W."/>
            <person name="Gao Y.C."/>
            <person name="Liu J.Z."/>
            <person name="Shao H.Z."/>
            <person name="Wang X."/>
            <person name="Wang C.C."/>
            <person name="Yang T.C."/>
            <person name="Huo Q.B."/>
            <person name="Li W."/>
            <person name="Chen H.Y."/>
            <person name="Chen S.E."/>
            <person name="Zhou L.G."/>
            <person name="Ni X.B."/>
            <person name="Tian J.H."/>
            <person name="Sheng Y."/>
            <person name="Liu T."/>
            <person name="Pan Y.S."/>
            <person name="Xia L.Y."/>
            <person name="Li J."/>
            <person name="Zhao F."/>
            <person name="Cao W.C."/>
        </authorList>
    </citation>
    <scope>NUCLEOTIDE SEQUENCE [LARGE SCALE GENOMIC DNA]</scope>
    <source>
        <strain evidence="7">HaeL-2018</strain>
    </source>
</reference>
<name>A0A9J6FH03_HAELO</name>
<feature type="transmembrane region" description="Helical" evidence="5">
    <location>
        <begin position="67"/>
        <end position="87"/>
    </location>
</feature>
<dbReference type="PANTHER" id="PTHR45620">
    <property type="entry name" value="PDF RECEPTOR-LIKE PROTEIN-RELATED"/>
    <property type="match status" value="1"/>
</dbReference>
<keyword evidence="8" id="KW-1185">Reference proteome</keyword>
<dbReference type="GO" id="GO:0007166">
    <property type="term" value="P:cell surface receptor signaling pathway"/>
    <property type="evidence" value="ECO:0007669"/>
    <property type="project" value="InterPro"/>
</dbReference>
<sequence>MNRYFMVSQYTWMLCEGCYLHRLVALAFSKQMNLKFCYIVGWGLPAVLVAIYSALRATQADDRKIVRAVLILIPVFGVHFVLTTFVSPASCTAYLKKLYAEWGIVGLQVHEKKAREKIWFLAKEKTLFSVDDTNNGLPALERK</sequence>
<evidence type="ECO:0000313" key="8">
    <source>
        <dbReference type="Proteomes" id="UP000821853"/>
    </source>
</evidence>
<evidence type="ECO:0000256" key="2">
    <source>
        <dbReference type="ARBA" id="ARBA00022692"/>
    </source>
</evidence>
<protein>
    <recommendedName>
        <fullName evidence="6">G-protein coupled receptors family 2 profile 2 domain-containing protein</fullName>
    </recommendedName>
</protein>
<dbReference type="PROSITE" id="PS50261">
    <property type="entry name" value="G_PROTEIN_RECEP_F2_4"/>
    <property type="match status" value="1"/>
</dbReference>
<comment type="caution">
    <text evidence="7">The sequence shown here is derived from an EMBL/GenBank/DDBJ whole genome shotgun (WGS) entry which is preliminary data.</text>
</comment>
<dbReference type="OrthoDB" id="16753at2759"/>
<accession>A0A9J6FH03</accession>
<dbReference type="VEuPathDB" id="VectorBase:HLOH_065275"/>
<comment type="subcellular location">
    <subcellularLocation>
        <location evidence="1">Membrane</location>
        <topology evidence="1">Multi-pass membrane protein</topology>
    </subcellularLocation>
</comment>
<dbReference type="Pfam" id="PF00002">
    <property type="entry name" value="7tm_2"/>
    <property type="match status" value="1"/>
</dbReference>
<evidence type="ECO:0000259" key="6">
    <source>
        <dbReference type="PROSITE" id="PS50261"/>
    </source>
</evidence>
<dbReference type="Proteomes" id="UP000821853">
    <property type="component" value="Chromosome 1"/>
</dbReference>
<dbReference type="Gene3D" id="1.20.1070.10">
    <property type="entry name" value="Rhodopsin 7-helix transmembrane proteins"/>
    <property type="match status" value="1"/>
</dbReference>
<keyword evidence="4 5" id="KW-0472">Membrane</keyword>
<keyword evidence="3 5" id="KW-1133">Transmembrane helix</keyword>
<feature type="transmembrane region" description="Helical" evidence="5">
    <location>
        <begin position="36"/>
        <end position="55"/>
    </location>
</feature>
<organism evidence="7 8">
    <name type="scientific">Haemaphysalis longicornis</name>
    <name type="common">Bush tick</name>
    <dbReference type="NCBI Taxonomy" id="44386"/>
    <lineage>
        <taxon>Eukaryota</taxon>
        <taxon>Metazoa</taxon>
        <taxon>Ecdysozoa</taxon>
        <taxon>Arthropoda</taxon>
        <taxon>Chelicerata</taxon>
        <taxon>Arachnida</taxon>
        <taxon>Acari</taxon>
        <taxon>Parasitiformes</taxon>
        <taxon>Ixodida</taxon>
        <taxon>Ixodoidea</taxon>
        <taxon>Ixodidae</taxon>
        <taxon>Haemaphysalinae</taxon>
        <taxon>Haemaphysalis</taxon>
    </lineage>
</organism>
<evidence type="ECO:0000256" key="5">
    <source>
        <dbReference type="SAM" id="Phobius"/>
    </source>
</evidence>
<dbReference type="AlphaFoldDB" id="A0A9J6FH03"/>
<dbReference type="InterPro" id="IPR050332">
    <property type="entry name" value="GPCR_2"/>
</dbReference>
<dbReference type="GO" id="GO:0008528">
    <property type="term" value="F:G protein-coupled peptide receptor activity"/>
    <property type="evidence" value="ECO:0007669"/>
    <property type="project" value="TreeGrafter"/>
</dbReference>